<dbReference type="EMBL" id="CP002273">
    <property type="protein sequence ID" value="ADO39275.1"/>
    <property type="molecule type" value="Genomic_DNA"/>
</dbReference>
<organism evidence="1 2">
    <name type="scientific">Eubacterium callanderi</name>
    <dbReference type="NCBI Taxonomy" id="53442"/>
    <lineage>
        <taxon>Bacteria</taxon>
        <taxon>Bacillati</taxon>
        <taxon>Bacillota</taxon>
        <taxon>Clostridia</taxon>
        <taxon>Eubacteriales</taxon>
        <taxon>Eubacteriaceae</taxon>
        <taxon>Eubacterium</taxon>
    </lineage>
</organism>
<evidence type="ECO:0000313" key="1">
    <source>
        <dbReference type="EMBL" id="ADO39275.1"/>
    </source>
</evidence>
<reference key="1">
    <citation type="submission" date="2010-09" db="EMBL/GenBank/DDBJ databases">
        <authorList>
            <person name="Roh H."/>
            <person name="Ko H.-J."/>
            <person name="Kim D."/>
            <person name="Choi D.G."/>
            <person name="Park S."/>
            <person name="Kim S."/>
            <person name="Kim K.H."/>
            <person name="Chang I.S."/>
            <person name="Choi I.-G."/>
        </authorList>
    </citation>
    <scope>NUCLEOTIDE SEQUENCE</scope>
    <source>
        <strain>KIST612</strain>
    </source>
</reference>
<dbReference type="AlphaFoldDB" id="E3GQI3"/>
<dbReference type="Proteomes" id="UP000006873">
    <property type="component" value="Chromosome"/>
</dbReference>
<reference evidence="1 2" key="2">
    <citation type="journal article" date="2011" name="J. Bacteriol.">
        <title>Complete genome sequence of a carbon monoxide-utilizing acetogen, Eubacterium limosum KIST612.</title>
        <authorList>
            <person name="Roh H."/>
            <person name="Ko H.J."/>
            <person name="Kim D."/>
            <person name="Choi D.G."/>
            <person name="Park S."/>
            <person name="Kim S."/>
            <person name="Chang I.S."/>
            <person name="Choi I.G."/>
        </authorList>
    </citation>
    <scope>NUCLEOTIDE SEQUENCE [LARGE SCALE GENOMIC DNA]</scope>
    <source>
        <strain evidence="1 2">KIST612</strain>
    </source>
</reference>
<dbReference type="HOGENOM" id="CLU_3396571_0_0_9"/>
<dbReference type="KEGG" id="elm:ELI_4335"/>
<protein>
    <submittedName>
        <fullName evidence="1">Uncharacterized protein</fullName>
    </submittedName>
</protein>
<proteinExistence type="predicted"/>
<gene>
    <name evidence="1" type="ordered locus">ELI_4335</name>
</gene>
<keyword evidence="2" id="KW-1185">Reference proteome</keyword>
<name>E3GQI3_9FIRM</name>
<sequence>MEGALWPGRHLLEKFLETGNKKTAESRQAFN</sequence>
<evidence type="ECO:0000313" key="2">
    <source>
        <dbReference type="Proteomes" id="UP000006873"/>
    </source>
</evidence>
<accession>E3GQI3</accession>